<feature type="domain" description="RING-type" evidence="6">
    <location>
        <begin position="93"/>
        <end position="133"/>
    </location>
</feature>
<evidence type="ECO:0000256" key="3">
    <source>
        <dbReference type="ARBA" id="ARBA00022833"/>
    </source>
</evidence>
<evidence type="ECO:0000259" key="6">
    <source>
        <dbReference type="PROSITE" id="PS50089"/>
    </source>
</evidence>
<dbReference type="Pfam" id="PF13639">
    <property type="entry name" value="zf-RING_2"/>
    <property type="match status" value="1"/>
</dbReference>
<keyword evidence="9" id="KW-1185">Reference proteome</keyword>
<feature type="region of interest" description="Disordered" evidence="5">
    <location>
        <begin position="192"/>
        <end position="221"/>
    </location>
</feature>
<keyword evidence="1" id="KW-0479">Metal-binding</keyword>
<evidence type="ECO:0000256" key="1">
    <source>
        <dbReference type="ARBA" id="ARBA00022723"/>
    </source>
</evidence>
<dbReference type="GO" id="GO:0008270">
    <property type="term" value="F:zinc ion binding"/>
    <property type="evidence" value="ECO:0007669"/>
    <property type="project" value="UniProtKB-KW"/>
</dbReference>
<accession>A0A485L9V2</accession>
<keyword evidence="3" id="KW-0862">Zinc</keyword>
<keyword evidence="2 4" id="KW-0863">Zinc-finger</keyword>
<evidence type="ECO:0000313" key="8">
    <source>
        <dbReference type="EMBL" id="VFT94980.1"/>
    </source>
</evidence>
<evidence type="ECO:0000313" key="9">
    <source>
        <dbReference type="Proteomes" id="UP000332933"/>
    </source>
</evidence>
<reference evidence="7" key="2">
    <citation type="submission" date="2019-06" db="EMBL/GenBank/DDBJ databases">
        <title>Genomics analysis of Aphanomyces spp. identifies a new class of oomycete effector associated with host adaptation.</title>
        <authorList>
            <person name="Gaulin E."/>
        </authorList>
    </citation>
    <scope>NUCLEOTIDE SEQUENCE</scope>
    <source>
        <strain evidence="7">CBS 578.67</strain>
    </source>
</reference>
<name>A0A485L9V2_9STRA</name>
<sequence length="221" mass="24509">MTCLTPSPPTTPLTSFVSPSTRIVHLRLHFQCPILAPTSPQQLVGRFRDLAWVRAVTKSLVPHLKRSLSAPIDIDIDAACLRPLAPCNHSSVCAVCLDTVYFDGAIETRCGHIFHTHCIHPWLRQHPTCPVCRTALVRRPPLPHFRLLQIRTRVGTITIPTDKPLVVAVDVALERLPEGSKSSKHRCQVLVELATSKSPKKRPGTDSGNRSPKRHTPMSET</sequence>
<dbReference type="Proteomes" id="UP000332933">
    <property type="component" value="Unassembled WGS sequence"/>
</dbReference>
<dbReference type="Gene3D" id="3.30.40.10">
    <property type="entry name" value="Zinc/RING finger domain, C3HC4 (zinc finger)"/>
    <property type="match status" value="1"/>
</dbReference>
<dbReference type="InterPro" id="IPR001841">
    <property type="entry name" value="Znf_RING"/>
</dbReference>
<evidence type="ECO:0000256" key="2">
    <source>
        <dbReference type="ARBA" id="ARBA00022771"/>
    </source>
</evidence>
<evidence type="ECO:0000256" key="4">
    <source>
        <dbReference type="PROSITE-ProRule" id="PRU00175"/>
    </source>
</evidence>
<proteinExistence type="predicted"/>
<reference evidence="8 9" key="1">
    <citation type="submission" date="2019-03" db="EMBL/GenBank/DDBJ databases">
        <authorList>
            <person name="Gaulin E."/>
            <person name="Dumas B."/>
        </authorList>
    </citation>
    <scope>NUCLEOTIDE SEQUENCE [LARGE SCALE GENOMIC DNA]</scope>
    <source>
        <strain evidence="8">CBS 568.67</strain>
    </source>
</reference>
<evidence type="ECO:0000256" key="5">
    <source>
        <dbReference type="SAM" id="MobiDB-lite"/>
    </source>
</evidence>
<feature type="compositionally biased region" description="Basic residues" evidence="5">
    <location>
        <begin position="211"/>
        <end position="221"/>
    </location>
</feature>
<dbReference type="SUPFAM" id="SSF57850">
    <property type="entry name" value="RING/U-box"/>
    <property type="match status" value="1"/>
</dbReference>
<dbReference type="EMBL" id="CAADRA010006401">
    <property type="protein sequence ID" value="VFT94980.1"/>
    <property type="molecule type" value="Genomic_DNA"/>
</dbReference>
<organism evidence="8 9">
    <name type="scientific">Aphanomyces stellatus</name>
    <dbReference type="NCBI Taxonomy" id="120398"/>
    <lineage>
        <taxon>Eukaryota</taxon>
        <taxon>Sar</taxon>
        <taxon>Stramenopiles</taxon>
        <taxon>Oomycota</taxon>
        <taxon>Saprolegniomycetes</taxon>
        <taxon>Saprolegniales</taxon>
        <taxon>Verrucalvaceae</taxon>
        <taxon>Aphanomyces</taxon>
    </lineage>
</organism>
<evidence type="ECO:0000313" key="7">
    <source>
        <dbReference type="EMBL" id="KAF0690356.1"/>
    </source>
</evidence>
<dbReference type="OrthoDB" id="62012at2759"/>
<dbReference type="EMBL" id="VJMH01006380">
    <property type="protein sequence ID" value="KAF0690356.1"/>
    <property type="molecule type" value="Genomic_DNA"/>
</dbReference>
<protein>
    <submittedName>
        <fullName evidence="8">Aste57867_18243 protein</fullName>
    </submittedName>
</protein>
<dbReference type="AlphaFoldDB" id="A0A485L9V2"/>
<dbReference type="InterPro" id="IPR013083">
    <property type="entry name" value="Znf_RING/FYVE/PHD"/>
</dbReference>
<dbReference type="PANTHER" id="PTHR15710">
    <property type="entry name" value="E3 UBIQUITIN-PROTEIN LIGASE PRAJA"/>
    <property type="match status" value="1"/>
</dbReference>
<gene>
    <name evidence="8" type="primary">Aste57867_18243</name>
    <name evidence="7" type="ORF">As57867_018181</name>
    <name evidence="8" type="ORF">ASTE57867_18243</name>
</gene>
<dbReference type="SMART" id="SM00184">
    <property type="entry name" value="RING"/>
    <property type="match status" value="1"/>
</dbReference>
<dbReference type="PROSITE" id="PS50089">
    <property type="entry name" value="ZF_RING_2"/>
    <property type="match status" value="1"/>
</dbReference>